<keyword evidence="3" id="KW-1185">Reference proteome</keyword>
<protein>
    <submittedName>
        <fullName evidence="2">Uncharacterized protein</fullName>
    </submittedName>
</protein>
<organism evidence="2 3">
    <name type="scientific">Mizuhopecten yessoensis</name>
    <name type="common">Japanese scallop</name>
    <name type="synonym">Patinopecten yessoensis</name>
    <dbReference type="NCBI Taxonomy" id="6573"/>
    <lineage>
        <taxon>Eukaryota</taxon>
        <taxon>Metazoa</taxon>
        <taxon>Spiralia</taxon>
        <taxon>Lophotrochozoa</taxon>
        <taxon>Mollusca</taxon>
        <taxon>Bivalvia</taxon>
        <taxon>Autobranchia</taxon>
        <taxon>Pteriomorphia</taxon>
        <taxon>Pectinida</taxon>
        <taxon>Pectinoidea</taxon>
        <taxon>Pectinidae</taxon>
        <taxon>Mizuhopecten</taxon>
    </lineage>
</organism>
<reference evidence="2 3" key="1">
    <citation type="journal article" date="2017" name="Nat. Ecol. Evol.">
        <title>Scallop genome provides insights into evolution of bilaterian karyotype and development.</title>
        <authorList>
            <person name="Wang S."/>
            <person name="Zhang J."/>
            <person name="Jiao W."/>
            <person name="Li J."/>
            <person name="Xun X."/>
            <person name="Sun Y."/>
            <person name="Guo X."/>
            <person name="Huan P."/>
            <person name="Dong B."/>
            <person name="Zhang L."/>
            <person name="Hu X."/>
            <person name="Sun X."/>
            <person name="Wang J."/>
            <person name="Zhao C."/>
            <person name="Wang Y."/>
            <person name="Wang D."/>
            <person name="Huang X."/>
            <person name="Wang R."/>
            <person name="Lv J."/>
            <person name="Li Y."/>
            <person name="Zhang Z."/>
            <person name="Liu B."/>
            <person name="Lu W."/>
            <person name="Hui Y."/>
            <person name="Liang J."/>
            <person name="Zhou Z."/>
            <person name="Hou R."/>
            <person name="Li X."/>
            <person name="Liu Y."/>
            <person name="Li H."/>
            <person name="Ning X."/>
            <person name="Lin Y."/>
            <person name="Zhao L."/>
            <person name="Xing Q."/>
            <person name="Dou J."/>
            <person name="Li Y."/>
            <person name="Mao J."/>
            <person name="Guo H."/>
            <person name="Dou H."/>
            <person name="Li T."/>
            <person name="Mu C."/>
            <person name="Jiang W."/>
            <person name="Fu Q."/>
            <person name="Fu X."/>
            <person name="Miao Y."/>
            <person name="Liu J."/>
            <person name="Yu Q."/>
            <person name="Li R."/>
            <person name="Liao H."/>
            <person name="Li X."/>
            <person name="Kong Y."/>
            <person name="Jiang Z."/>
            <person name="Chourrout D."/>
            <person name="Li R."/>
            <person name="Bao Z."/>
        </authorList>
    </citation>
    <scope>NUCLEOTIDE SEQUENCE [LARGE SCALE GENOMIC DNA]</scope>
    <source>
        <strain evidence="2 3">PY_sf001</strain>
    </source>
</reference>
<evidence type="ECO:0000256" key="1">
    <source>
        <dbReference type="SAM" id="Coils"/>
    </source>
</evidence>
<sequence length="204" mass="23311">MAMRRLTLRDTIEPIDLHSPFCGVEPVETVEPDKGNGPVPSLQLELLPLFKEQISTETAKVVHHKVGQIQALANSIEEENQARRNTIAEKNDKIESLKNSQHKEINKFEENLAAIADKLVAARKFYDDDNLSKEISILEERKQQMENKAGDIYQEMMALQSSFEELRLGAENHNDFNDSGIDMDTKKSIRKPSKYSLFISEKFH</sequence>
<accession>A0A210QEM8</accession>
<dbReference type="Proteomes" id="UP000242188">
    <property type="component" value="Unassembled WGS sequence"/>
</dbReference>
<dbReference type="EMBL" id="NEDP02004019">
    <property type="protein sequence ID" value="OWF47193.1"/>
    <property type="molecule type" value="Genomic_DNA"/>
</dbReference>
<evidence type="ECO:0000313" key="3">
    <source>
        <dbReference type="Proteomes" id="UP000242188"/>
    </source>
</evidence>
<gene>
    <name evidence="2" type="ORF">KP79_PYT20390</name>
</gene>
<evidence type="ECO:0000313" key="2">
    <source>
        <dbReference type="EMBL" id="OWF47193.1"/>
    </source>
</evidence>
<dbReference type="OrthoDB" id="10069873at2759"/>
<dbReference type="AlphaFoldDB" id="A0A210QEM8"/>
<keyword evidence="1" id="KW-0175">Coiled coil</keyword>
<comment type="caution">
    <text evidence="2">The sequence shown here is derived from an EMBL/GenBank/DDBJ whole genome shotgun (WGS) entry which is preliminary data.</text>
</comment>
<name>A0A210QEM8_MIZYE</name>
<proteinExistence type="predicted"/>
<feature type="coiled-coil region" evidence="1">
    <location>
        <begin position="69"/>
        <end position="155"/>
    </location>
</feature>